<evidence type="ECO:0008006" key="4">
    <source>
        <dbReference type="Google" id="ProtNLM"/>
    </source>
</evidence>
<accession>A0ABY8QWK7</accession>
<evidence type="ECO:0000313" key="3">
    <source>
        <dbReference type="Proteomes" id="UP001209083"/>
    </source>
</evidence>
<gene>
    <name evidence="2" type="ORF">LWF01_03035</name>
</gene>
<proteinExistence type="predicted"/>
<evidence type="ECO:0000256" key="1">
    <source>
        <dbReference type="SAM" id="Coils"/>
    </source>
</evidence>
<evidence type="ECO:0000313" key="2">
    <source>
        <dbReference type="EMBL" id="WGW12764.1"/>
    </source>
</evidence>
<organism evidence="2 3">
    <name type="scientific">Saxibacter everestensis</name>
    <dbReference type="NCBI Taxonomy" id="2909229"/>
    <lineage>
        <taxon>Bacteria</taxon>
        <taxon>Bacillati</taxon>
        <taxon>Actinomycetota</taxon>
        <taxon>Actinomycetes</taxon>
        <taxon>Micrococcales</taxon>
        <taxon>Brevibacteriaceae</taxon>
        <taxon>Saxibacter</taxon>
    </lineage>
</organism>
<sequence length="112" mass="12506">MGLQGWVTLASLIIIPFLSYAAARFAGKSTVRAAQISADEGAYTRAQDITDGLIDNLRTELDRAKHDIEEFKATLKVERAESTRLRRHITELESTMARMESQISALSRDNHS</sequence>
<dbReference type="Gene3D" id="1.20.5.1700">
    <property type="match status" value="1"/>
</dbReference>
<name>A0ABY8QWK7_9MICO</name>
<feature type="coiled-coil region" evidence="1">
    <location>
        <begin position="54"/>
        <end position="109"/>
    </location>
</feature>
<dbReference type="Proteomes" id="UP001209083">
    <property type="component" value="Chromosome"/>
</dbReference>
<dbReference type="EMBL" id="CP090958">
    <property type="protein sequence ID" value="WGW12764.1"/>
    <property type="molecule type" value="Genomic_DNA"/>
</dbReference>
<keyword evidence="3" id="KW-1185">Reference proteome</keyword>
<protein>
    <recommendedName>
        <fullName evidence="4">DUF2746 domain-containing protein</fullName>
    </recommendedName>
</protein>
<dbReference type="RefSeq" id="WP_349639568.1">
    <property type="nucleotide sequence ID" value="NZ_CP090958.1"/>
</dbReference>
<keyword evidence="1" id="KW-0175">Coiled coil</keyword>
<reference evidence="2 3" key="1">
    <citation type="submission" date="2023-05" db="EMBL/GenBank/DDBJ databases">
        <title>Lithophilousrod everest ZFBP1038 complete genpme.</title>
        <authorList>
            <person name="Tian M."/>
        </authorList>
    </citation>
    <scope>NUCLEOTIDE SEQUENCE [LARGE SCALE GENOMIC DNA]</scope>
    <source>
        <strain evidence="2 3">ZFBP1038</strain>
    </source>
</reference>